<dbReference type="SMART" id="SM00186">
    <property type="entry name" value="FBG"/>
    <property type="match status" value="2"/>
</dbReference>
<dbReference type="CDD" id="cd00087">
    <property type="entry name" value="FReD"/>
    <property type="match status" value="1"/>
</dbReference>
<dbReference type="SUPFAM" id="SSF56496">
    <property type="entry name" value="Fibrinogen C-terminal domain-like"/>
    <property type="match status" value="2"/>
</dbReference>
<keyword evidence="4" id="KW-0732">Signal</keyword>
<protein>
    <submittedName>
        <fullName evidence="7">Fibrinogen C domain-containing protein 1</fullName>
    </submittedName>
</protein>
<dbReference type="PANTHER" id="PTHR19143">
    <property type="entry name" value="FIBRINOGEN/TENASCIN/ANGIOPOEITIN"/>
    <property type="match status" value="1"/>
</dbReference>
<feature type="domain" description="EGF-like" evidence="5">
    <location>
        <begin position="274"/>
        <end position="312"/>
    </location>
</feature>
<name>A0A9Q1CMM1_HOLLE</name>
<evidence type="ECO:0000313" key="7">
    <source>
        <dbReference type="EMBL" id="KAJ8047710.1"/>
    </source>
</evidence>
<dbReference type="Gene3D" id="3.90.215.10">
    <property type="entry name" value="Gamma Fibrinogen, chain A, domain 1"/>
    <property type="match status" value="2"/>
</dbReference>
<dbReference type="InterPro" id="IPR009030">
    <property type="entry name" value="Growth_fac_rcpt_cys_sf"/>
</dbReference>
<dbReference type="InterPro" id="IPR014716">
    <property type="entry name" value="Fibrinogen_a/b/g_C_1"/>
</dbReference>
<dbReference type="Pfam" id="PF12947">
    <property type="entry name" value="EGF_3"/>
    <property type="match status" value="1"/>
</dbReference>
<dbReference type="OrthoDB" id="7250310at2759"/>
<feature type="domain" description="Fibrinogen C-terminal" evidence="6">
    <location>
        <begin position="316"/>
        <end position="552"/>
    </location>
</feature>
<keyword evidence="2" id="KW-1015">Disulfide bond</keyword>
<dbReference type="AlphaFoldDB" id="A0A9Q1CMM1"/>
<dbReference type="InterPro" id="IPR002181">
    <property type="entry name" value="Fibrinogen_a/b/g_C_dom"/>
</dbReference>
<dbReference type="EMBL" id="JAIZAY010000002">
    <property type="protein sequence ID" value="KAJ8047710.1"/>
    <property type="molecule type" value="Genomic_DNA"/>
</dbReference>
<reference evidence="7" key="1">
    <citation type="submission" date="2021-10" db="EMBL/GenBank/DDBJ databases">
        <title>Tropical sea cucumber genome reveals ecological adaptation and Cuvierian tubules defense mechanism.</title>
        <authorList>
            <person name="Chen T."/>
        </authorList>
    </citation>
    <scope>NUCLEOTIDE SEQUENCE</scope>
    <source>
        <strain evidence="7">Nanhai2018</strain>
        <tissue evidence="7">Muscle</tissue>
    </source>
</reference>
<sequence>MENLQTLSFVSRLFHIFVLVINFSQLTASSTSGTGRDLTEGSSYFFYQHSEHPRDCQEILSQCSASNSFTSGVYLIKPDGYPQPFEVFCDNSIESEGWTVVQRRVDGSVDFKRSWTEYKEGFGFLSSEFWLGNEKVSFLTNQKTYEVRIDMVNEAGSSFFVHYDQFRISDDWGNFKLGRFGEYTGNASNVAIFCPVNMEYDHCSCQDKCSGGCQRNCVDGEETCICPNGFFLDQNSNCVSEQECSCYIEEFGLIPEGESRVSSDCSRTCSCNNNQRSCITLQCSSDATCQEIAGAHQCQCNEGFEGDGLDCRRPTTVPPAIIMDCLDLYNAGHTADGVYTINPSGLPGSDFQVYCDMTTDRGGWTVFQRRQDGSQSFYNNWATYKVGFGSLSGEHWLGNDKIHAITTSKTYQLRVDLVDSRGSSYHALYSRFSISDESDKYRLSLSYSSGTAGDAMNLSVDEAFSTYDRDNDQSSTYNCAEKHKGGWWHYDDYYYYYNYCYNWPAGSYYRYCTNSNLNGDYSGGNGQNVFWWNLPSGRECNVRQTEMKIRPI</sequence>
<dbReference type="SMART" id="SM00181">
    <property type="entry name" value="EGF"/>
    <property type="match status" value="2"/>
</dbReference>
<dbReference type="InterPro" id="IPR024731">
    <property type="entry name" value="NELL2-like_EGF"/>
</dbReference>
<dbReference type="PROSITE" id="PS01186">
    <property type="entry name" value="EGF_2"/>
    <property type="match status" value="1"/>
</dbReference>
<keyword evidence="8" id="KW-1185">Reference proteome</keyword>
<dbReference type="PROSITE" id="PS50026">
    <property type="entry name" value="EGF_3"/>
    <property type="match status" value="1"/>
</dbReference>
<dbReference type="Pfam" id="PF00147">
    <property type="entry name" value="Fibrinogen_C"/>
    <property type="match status" value="2"/>
</dbReference>
<evidence type="ECO:0000259" key="6">
    <source>
        <dbReference type="PROSITE" id="PS51406"/>
    </source>
</evidence>
<evidence type="ECO:0000256" key="2">
    <source>
        <dbReference type="ARBA" id="ARBA00023157"/>
    </source>
</evidence>
<evidence type="ECO:0000256" key="1">
    <source>
        <dbReference type="ARBA" id="ARBA00022536"/>
    </source>
</evidence>
<dbReference type="PANTHER" id="PTHR19143:SF458">
    <property type="entry name" value="FIBRINOGEN C-TERMINAL DOMAIN-CONTAINING PROTEIN-RELATED"/>
    <property type="match status" value="1"/>
</dbReference>
<gene>
    <name evidence="7" type="ORF">HOLleu_06771</name>
</gene>
<dbReference type="InterPro" id="IPR000742">
    <property type="entry name" value="EGF"/>
</dbReference>
<dbReference type="Gene3D" id="2.10.25.10">
    <property type="entry name" value="Laminin"/>
    <property type="match status" value="1"/>
</dbReference>
<dbReference type="CDD" id="cd19941">
    <property type="entry name" value="TIL"/>
    <property type="match status" value="1"/>
</dbReference>
<comment type="caution">
    <text evidence="7">The sequence shown here is derived from an EMBL/GenBank/DDBJ whole genome shotgun (WGS) entry which is preliminary data.</text>
</comment>
<dbReference type="PROSITE" id="PS51406">
    <property type="entry name" value="FIBRINOGEN_C_2"/>
    <property type="match status" value="2"/>
</dbReference>
<feature type="chain" id="PRO_5040278572" evidence="4">
    <location>
        <begin position="29"/>
        <end position="552"/>
    </location>
</feature>
<feature type="domain" description="Fibrinogen C-terminal" evidence="6">
    <location>
        <begin position="47"/>
        <end position="189"/>
    </location>
</feature>
<dbReference type="SUPFAM" id="SSF57184">
    <property type="entry name" value="Growth factor receptor domain"/>
    <property type="match status" value="1"/>
</dbReference>
<evidence type="ECO:0000259" key="5">
    <source>
        <dbReference type="PROSITE" id="PS50026"/>
    </source>
</evidence>
<dbReference type="NCBIfam" id="NF040941">
    <property type="entry name" value="GGGWT_bact"/>
    <property type="match status" value="2"/>
</dbReference>
<dbReference type="GO" id="GO:0005615">
    <property type="term" value="C:extracellular space"/>
    <property type="evidence" value="ECO:0007669"/>
    <property type="project" value="TreeGrafter"/>
</dbReference>
<dbReference type="InterPro" id="IPR050373">
    <property type="entry name" value="Fibrinogen_C-term_domain"/>
</dbReference>
<proteinExistence type="predicted"/>
<dbReference type="Proteomes" id="UP001152320">
    <property type="component" value="Chromosome 2"/>
</dbReference>
<comment type="caution">
    <text evidence="3">Lacks conserved residue(s) required for the propagation of feature annotation.</text>
</comment>
<accession>A0A9Q1CMM1</accession>
<evidence type="ECO:0000256" key="3">
    <source>
        <dbReference type="PROSITE-ProRule" id="PRU00076"/>
    </source>
</evidence>
<evidence type="ECO:0000313" key="8">
    <source>
        <dbReference type="Proteomes" id="UP001152320"/>
    </source>
</evidence>
<organism evidence="7 8">
    <name type="scientific">Holothuria leucospilota</name>
    <name type="common">Black long sea cucumber</name>
    <name type="synonym">Mertensiothuria leucospilota</name>
    <dbReference type="NCBI Taxonomy" id="206669"/>
    <lineage>
        <taxon>Eukaryota</taxon>
        <taxon>Metazoa</taxon>
        <taxon>Echinodermata</taxon>
        <taxon>Eleutherozoa</taxon>
        <taxon>Echinozoa</taxon>
        <taxon>Holothuroidea</taxon>
        <taxon>Aspidochirotacea</taxon>
        <taxon>Aspidochirotida</taxon>
        <taxon>Holothuriidae</taxon>
        <taxon>Holothuria</taxon>
    </lineage>
</organism>
<feature type="signal peptide" evidence="4">
    <location>
        <begin position="1"/>
        <end position="28"/>
    </location>
</feature>
<dbReference type="InterPro" id="IPR036056">
    <property type="entry name" value="Fibrinogen-like_C"/>
</dbReference>
<keyword evidence="1 3" id="KW-0245">EGF-like domain</keyword>
<evidence type="ECO:0000256" key="4">
    <source>
        <dbReference type="SAM" id="SignalP"/>
    </source>
</evidence>